<sequence length="128" mass="14297">MHDFPIGQICVRVSNDPLDKTSDVSTLGCPDLMNRCESSFREAFGRTAHKDSPPSRRSLFRVVSFESNIDCAGNDSDNRWSNGGRRDACPPSTIVTPMRLKEDTASPPTTIYAPHRSDGARRSRRRTK</sequence>
<feature type="region of interest" description="Disordered" evidence="1">
    <location>
        <begin position="74"/>
        <end position="128"/>
    </location>
</feature>
<evidence type="ECO:0000313" key="3">
    <source>
        <dbReference type="EMBL" id="CAB9530368.1"/>
    </source>
</evidence>
<dbReference type="Proteomes" id="UP001153069">
    <property type="component" value="Unassembled WGS sequence"/>
</dbReference>
<evidence type="ECO:0000256" key="1">
    <source>
        <dbReference type="SAM" id="MobiDB-lite"/>
    </source>
</evidence>
<accession>A0A9N8DKH1</accession>
<dbReference type="AlphaFoldDB" id="A0A9N8DKH1"/>
<comment type="caution">
    <text evidence="2">The sequence shown here is derived from an EMBL/GenBank/DDBJ whole genome shotgun (WGS) entry which is preliminary data.</text>
</comment>
<gene>
    <name evidence="2" type="ORF">SEMRO_134_G063630.1</name>
    <name evidence="3" type="ORF">SEMRO_2851_G338600.1</name>
</gene>
<evidence type="ECO:0000313" key="4">
    <source>
        <dbReference type="Proteomes" id="UP001153069"/>
    </source>
</evidence>
<evidence type="ECO:0000313" key="2">
    <source>
        <dbReference type="EMBL" id="CAB9502379.1"/>
    </source>
</evidence>
<name>A0A9N8DKH1_9STRA</name>
<dbReference type="EMBL" id="CAICTM010002849">
    <property type="protein sequence ID" value="CAB9530368.1"/>
    <property type="molecule type" value="Genomic_DNA"/>
</dbReference>
<reference evidence="2" key="1">
    <citation type="submission" date="2020-06" db="EMBL/GenBank/DDBJ databases">
        <authorList>
            <consortium name="Plant Systems Biology data submission"/>
        </authorList>
    </citation>
    <scope>NUCLEOTIDE SEQUENCE</scope>
    <source>
        <strain evidence="2">D6</strain>
    </source>
</reference>
<dbReference type="EMBL" id="CAICTM010000133">
    <property type="protein sequence ID" value="CAB9502379.1"/>
    <property type="molecule type" value="Genomic_DNA"/>
</dbReference>
<organism evidence="2 4">
    <name type="scientific">Seminavis robusta</name>
    <dbReference type="NCBI Taxonomy" id="568900"/>
    <lineage>
        <taxon>Eukaryota</taxon>
        <taxon>Sar</taxon>
        <taxon>Stramenopiles</taxon>
        <taxon>Ochrophyta</taxon>
        <taxon>Bacillariophyta</taxon>
        <taxon>Bacillariophyceae</taxon>
        <taxon>Bacillariophycidae</taxon>
        <taxon>Naviculales</taxon>
        <taxon>Naviculaceae</taxon>
        <taxon>Seminavis</taxon>
    </lineage>
</organism>
<protein>
    <submittedName>
        <fullName evidence="2">Uncharacterized protein</fullName>
    </submittedName>
</protein>
<keyword evidence="4" id="KW-1185">Reference proteome</keyword>
<proteinExistence type="predicted"/>